<gene>
    <name evidence="4" type="ORF">QJ522_19635</name>
</gene>
<dbReference type="InterPro" id="IPR036263">
    <property type="entry name" value="Chorismate_II_sf"/>
</dbReference>
<keyword evidence="4" id="KW-0413">Isomerase</keyword>
<dbReference type="InterPro" id="IPR036979">
    <property type="entry name" value="CM_dom_sf"/>
</dbReference>
<evidence type="ECO:0000256" key="1">
    <source>
        <dbReference type="ARBA" id="ARBA00012404"/>
    </source>
</evidence>
<sequence length="365" mass="40905">MKDGIEPLKKLSRAIAPVEKWLPQDRVPWVIAGPCSAESLQQMLATARGLVKSSHVKAFRAGVWKPRTRPNAFEGIGAVGLDWLKAVKDETGLPTATEVANTEHIELCLKAGVDILWIGARTTVSPFSVQEIANALRGVDIPVLVKNPVNADLGLWLGAVERLFDVGIRKLAALHRGFSTYVETEFRNPPNWQIPIELKRRLPNLPLICDPSHIAGVRHLVEPVAQMALDLGITGLMIESHVQPDEALSDAKQQLTPKDLCRMLERLRARNATVTDRDLKRHMARLRSEISHIDAKIIEDLAERMKWVEEIGRLKQQHNVPVLQLGRWENLLEDHIAKAEKVGLDAEFIKDIFETIHAQAIKRQL</sequence>
<dbReference type="RefSeq" id="WP_349246691.1">
    <property type="nucleotide sequence ID" value="NZ_JASCXX010000032.1"/>
</dbReference>
<dbReference type="PROSITE" id="PS51168">
    <property type="entry name" value="CHORISMATE_MUT_2"/>
    <property type="match status" value="1"/>
</dbReference>
<dbReference type="Pfam" id="PF00793">
    <property type="entry name" value="DAHP_synth_1"/>
    <property type="match status" value="1"/>
</dbReference>
<protein>
    <recommendedName>
        <fullName evidence="1">chorismate mutase</fullName>
        <ecNumber evidence="1">5.4.99.5</ecNumber>
    </recommendedName>
</protein>
<evidence type="ECO:0000313" key="4">
    <source>
        <dbReference type="EMBL" id="MDI6451283.1"/>
    </source>
</evidence>
<proteinExistence type="predicted"/>
<evidence type="ECO:0000256" key="2">
    <source>
        <dbReference type="ARBA" id="ARBA00022679"/>
    </source>
</evidence>
<dbReference type="SMART" id="SM00830">
    <property type="entry name" value="CM_2"/>
    <property type="match status" value="1"/>
</dbReference>
<name>A0AAW6TZW7_9BACT</name>
<dbReference type="GO" id="GO:0016740">
    <property type="term" value="F:transferase activity"/>
    <property type="evidence" value="ECO:0007669"/>
    <property type="project" value="UniProtKB-KW"/>
</dbReference>
<dbReference type="GO" id="GO:0046417">
    <property type="term" value="P:chorismate metabolic process"/>
    <property type="evidence" value="ECO:0007669"/>
    <property type="project" value="InterPro"/>
</dbReference>
<comment type="caution">
    <text evidence="4">The sequence shown here is derived from an EMBL/GenBank/DDBJ whole genome shotgun (WGS) entry which is preliminary data.</text>
</comment>
<organism evidence="4 5">
    <name type="scientific">Anaerobaca lacustris</name>
    <dbReference type="NCBI Taxonomy" id="3044600"/>
    <lineage>
        <taxon>Bacteria</taxon>
        <taxon>Pseudomonadati</taxon>
        <taxon>Planctomycetota</taxon>
        <taxon>Phycisphaerae</taxon>
        <taxon>Sedimentisphaerales</taxon>
        <taxon>Anaerobacaceae</taxon>
        <taxon>Anaerobaca</taxon>
    </lineage>
</organism>
<feature type="domain" description="Chorismate mutase" evidence="3">
    <location>
        <begin position="277"/>
        <end position="365"/>
    </location>
</feature>
<dbReference type="InterPro" id="IPR006218">
    <property type="entry name" value="DAHP1/KDSA"/>
</dbReference>
<accession>A0AAW6TZW7</accession>
<keyword evidence="5" id="KW-1185">Reference proteome</keyword>
<dbReference type="GO" id="GO:0004106">
    <property type="term" value="F:chorismate mutase activity"/>
    <property type="evidence" value="ECO:0007669"/>
    <property type="project" value="UniProtKB-EC"/>
</dbReference>
<dbReference type="PANTHER" id="PTHR43018">
    <property type="entry name" value="PHOSPHO-2-DEHYDRO-3-DEOXYHEPTONATE ALDOLASE"/>
    <property type="match status" value="1"/>
</dbReference>
<dbReference type="PANTHER" id="PTHR43018:SF1">
    <property type="entry name" value="PROTEIN AROA(G)"/>
    <property type="match status" value="1"/>
</dbReference>
<dbReference type="Gene3D" id="3.20.20.70">
    <property type="entry name" value="Aldolase class I"/>
    <property type="match status" value="1"/>
</dbReference>
<evidence type="ECO:0000259" key="3">
    <source>
        <dbReference type="PROSITE" id="PS51168"/>
    </source>
</evidence>
<dbReference type="InterPro" id="IPR002701">
    <property type="entry name" value="CM_II_prokaryot"/>
</dbReference>
<dbReference type="AlphaFoldDB" id="A0AAW6TZW7"/>
<dbReference type="Proteomes" id="UP001431776">
    <property type="component" value="Unassembled WGS sequence"/>
</dbReference>
<dbReference type="Gene3D" id="1.20.59.10">
    <property type="entry name" value="Chorismate mutase"/>
    <property type="match status" value="1"/>
</dbReference>
<dbReference type="InterPro" id="IPR013785">
    <property type="entry name" value="Aldolase_TIM"/>
</dbReference>
<dbReference type="SUPFAM" id="SSF51569">
    <property type="entry name" value="Aldolase"/>
    <property type="match status" value="1"/>
</dbReference>
<keyword evidence="2" id="KW-0808">Transferase</keyword>
<reference evidence="4" key="1">
    <citation type="submission" date="2023-05" db="EMBL/GenBank/DDBJ databases">
        <title>Anaerotaeda fermentans gen. nov., sp. nov., a novel anaerobic planctomycete of the new family within the order Sedimentisphaerales isolated from Taman Peninsula, Russia.</title>
        <authorList>
            <person name="Khomyakova M.A."/>
            <person name="Merkel A.Y."/>
            <person name="Slobodkin A.I."/>
        </authorList>
    </citation>
    <scope>NUCLEOTIDE SEQUENCE</scope>
    <source>
        <strain evidence="4">M17dextr</strain>
    </source>
</reference>
<dbReference type="Pfam" id="PF01817">
    <property type="entry name" value="CM_2"/>
    <property type="match status" value="1"/>
</dbReference>
<dbReference type="SUPFAM" id="SSF48600">
    <property type="entry name" value="Chorismate mutase II"/>
    <property type="match status" value="1"/>
</dbReference>
<dbReference type="InterPro" id="IPR052899">
    <property type="entry name" value="Class-I_DAHP_synthase"/>
</dbReference>
<dbReference type="EC" id="5.4.99.5" evidence="1"/>
<evidence type="ECO:0000313" key="5">
    <source>
        <dbReference type="Proteomes" id="UP001431776"/>
    </source>
</evidence>
<dbReference type="EMBL" id="JASCXX010000032">
    <property type="protein sequence ID" value="MDI6451283.1"/>
    <property type="molecule type" value="Genomic_DNA"/>
</dbReference>